<name>A0A174ES11_9FIRM</name>
<evidence type="ECO:0000259" key="6">
    <source>
        <dbReference type="Pfam" id="PF06925"/>
    </source>
</evidence>
<dbReference type="EMBL" id="CYZE01000006">
    <property type="protein sequence ID" value="CUO39279.1"/>
    <property type="molecule type" value="Genomic_DNA"/>
</dbReference>
<dbReference type="InterPro" id="IPR009695">
    <property type="entry name" value="Diacylglyc_glucosyltr_N"/>
</dbReference>
<proteinExistence type="inferred from homology"/>
<dbReference type="SUPFAM" id="SSF53756">
    <property type="entry name" value="UDP-Glycosyltransferase/glycogen phosphorylase"/>
    <property type="match status" value="1"/>
</dbReference>
<dbReference type="Proteomes" id="UP000261257">
    <property type="component" value="Unassembled WGS sequence"/>
</dbReference>
<dbReference type="InterPro" id="IPR007235">
    <property type="entry name" value="Glyco_trans_28_C"/>
</dbReference>
<dbReference type="InterPro" id="IPR050519">
    <property type="entry name" value="Glycosyltransf_28_UgtP"/>
</dbReference>
<dbReference type="EMBL" id="QSSQ01000024">
    <property type="protein sequence ID" value="RGM00894.1"/>
    <property type="molecule type" value="Genomic_DNA"/>
</dbReference>
<dbReference type="PANTHER" id="PTHR43025:SF3">
    <property type="entry name" value="MONOGALACTOSYLDIACYLGLYCEROL SYNTHASE 1, CHLOROPLASTIC"/>
    <property type="match status" value="1"/>
</dbReference>
<dbReference type="EC" id="2.4.1.-" evidence="7"/>
<accession>A0A174ES11</accession>
<reference evidence="7 9" key="1">
    <citation type="submission" date="2015-09" db="EMBL/GenBank/DDBJ databases">
        <authorList>
            <consortium name="Pathogen Informatics"/>
        </authorList>
    </citation>
    <scope>NUCLEOTIDE SEQUENCE [LARGE SCALE GENOMIC DNA]</scope>
    <source>
        <strain evidence="7 9">2789STDY5608850</strain>
    </source>
</reference>
<dbReference type="AlphaFoldDB" id="A0A174ES11"/>
<dbReference type="Pfam" id="PF04101">
    <property type="entry name" value="Glyco_tran_28_C"/>
    <property type="match status" value="1"/>
</dbReference>
<feature type="domain" description="Glycosyl transferase family 28 C-terminal" evidence="5">
    <location>
        <begin position="217"/>
        <end position="337"/>
    </location>
</feature>
<dbReference type="Proteomes" id="UP000095651">
    <property type="component" value="Unassembled WGS sequence"/>
</dbReference>
<evidence type="ECO:0000256" key="1">
    <source>
        <dbReference type="ARBA" id="ARBA00004370"/>
    </source>
</evidence>
<gene>
    <name evidence="7" type="primary">ugtP</name>
    <name evidence="8" type="ORF">DXC39_20425</name>
    <name evidence="7" type="ORF">ERS852407_02665</name>
</gene>
<dbReference type="Pfam" id="PF06925">
    <property type="entry name" value="MGDG_synth"/>
    <property type="match status" value="1"/>
</dbReference>
<feature type="domain" description="Diacylglycerol glucosyltransferase N-terminal" evidence="6">
    <location>
        <begin position="14"/>
        <end position="177"/>
    </location>
</feature>
<evidence type="ECO:0000256" key="2">
    <source>
        <dbReference type="ARBA" id="ARBA00006962"/>
    </source>
</evidence>
<keyword evidence="4 7" id="KW-0808">Transferase</keyword>
<dbReference type="GO" id="GO:0016020">
    <property type="term" value="C:membrane"/>
    <property type="evidence" value="ECO:0007669"/>
    <property type="project" value="UniProtKB-SubCell"/>
</dbReference>
<comment type="subcellular location">
    <subcellularLocation>
        <location evidence="1">Membrane</location>
    </subcellularLocation>
</comment>
<protein>
    <submittedName>
        <fullName evidence="8">Glycosyltransferase</fullName>
    </submittedName>
    <submittedName>
        <fullName evidence="7">UDP-N-acetylglucosamine--N-acetylmuramyl-(Pentapeptide) pyrophosphoryl-undecaprenol N-acetylglucosamine transferase</fullName>
        <ecNumber evidence="7">2.4.1.-</ecNumber>
    </submittedName>
</protein>
<evidence type="ECO:0000313" key="7">
    <source>
        <dbReference type="EMBL" id="CUO39279.1"/>
    </source>
</evidence>
<keyword evidence="3 7" id="KW-0328">Glycosyltransferase</keyword>
<reference evidence="8 10" key="2">
    <citation type="submission" date="2018-08" db="EMBL/GenBank/DDBJ databases">
        <title>A genome reference for cultivated species of the human gut microbiota.</title>
        <authorList>
            <person name="Zou Y."/>
            <person name="Xue W."/>
            <person name="Luo G."/>
        </authorList>
    </citation>
    <scope>NUCLEOTIDE SEQUENCE [LARGE SCALE GENOMIC DNA]</scope>
    <source>
        <strain evidence="8 10">TF05-11AC</strain>
    </source>
</reference>
<comment type="similarity">
    <text evidence="2">Belongs to the glycosyltransferase 28 family.</text>
</comment>
<evidence type="ECO:0000256" key="3">
    <source>
        <dbReference type="ARBA" id="ARBA00022676"/>
    </source>
</evidence>
<evidence type="ECO:0000259" key="5">
    <source>
        <dbReference type="Pfam" id="PF04101"/>
    </source>
</evidence>
<sequence>MKLLFLTGKFGMGHYSAAFSLAERVSRVNPEADIVIRDIFEYAMPYYSDKVYHAFGVMVTHCSGTYNKYYNHMERKGPDLKPVFLPWFLKKIKNLLEEEQPDAVISTLPLCSQIMSWYKAVTGSRMPLITCITDISSHSEWINGATDCYLVPDRMVRTKLTEKGVEETKIYVYGIPVRPEFDYGEERPEERDGKKHILIMGGGLGILPESNEFYEELNASGHIRVTVITGKNQEIYKKLHGKYENIDVIGFTNEVYRYMQEADVVISKPGGITLFETIHAGTPLLVFEPFLQQEINNTGFIVGRGIGMILEKNPMDCVREISKIVQDDTLLDAMKANVDRLKREYDQTVIGQVLALIEGPEGALCTG</sequence>
<evidence type="ECO:0000313" key="9">
    <source>
        <dbReference type="Proteomes" id="UP000095651"/>
    </source>
</evidence>
<evidence type="ECO:0000256" key="4">
    <source>
        <dbReference type="ARBA" id="ARBA00022679"/>
    </source>
</evidence>
<dbReference type="PANTHER" id="PTHR43025">
    <property type="entry name" value="MONOGALACTOSYLDIACYLGLYCEROL SYNTHASE"/>
    <property type="match status" value="1"/>
</dbReference>
<dbReference type="GO" id="GO:0009247">
    <property type="term" value="P:glycolipid biosynthetic process"/>
    <property type="evidence" value="ECO:0007669"/>
    <property type="project" value="InterPro"/>
</dbReference>
<dbReference type="Gene3D" id="3.40.50.2000">
    <property type="entry name" value="Glycogen Phosphorylase B"/>
    <property type="match status" value="1"/>
</dbReference>
<dbReference type="RefSeq" id="WP_055655766.1">
    <property type="nucleotide sequence ID" value="NZ_CABIXC010000006.1"/>
</dbReference>
<evidence type="ECO:0000313" key="8">
    <source>
        <dbReference type="EMBL" id="RGM00894.1"/>
    </source>
</evidence>
<evidence type="ECO:0000313" key="10">
    <source>
        <dbReference type="Proteomes" id="UP000261257"/>
    </source>
</evidence>
<organism evidence="7 9">
    <name type="scientific">Hungatella hathewayi</name>
    <dbReference type="NCBI Taxonomy" id="154046"/>
    <lineage>
        <taxon>Bacteria</taxon>
        <taxon>Bacillati</taxon>
        <taxon>Bacillota</taxon>
        <taxon>Clostridia</taxon>
        <taxon>Lachnospirales</taxon>
        <taxon>Lachnospiraceae</taxon>
        <taxon>Hungatella</taxon>
    </lineage>
</organism>
<dbReference type="GO" id="GO:0016758">
    <property type="term" value="F:hexosyltransferase activity"/>
    <property type="evidence" value="ECO:0007669"/>
    <property type="project" value="InterPro"/>
</dbReference>